<dbReference type="GeneID" id="6339804"/>
<dbReference type="KEGG" id="ptrr:6339804"/>
<gene>
    <name evidence="1" type="ORF">PtrM4_023150</name>
</gene>
<comment type="caution">
    <text evidence="1">The sequence shown here is derived from an EMBL/GenBank/DDBJ whole genome shotgun (WGS) entry which is preliminary data.</text>
</comment>
<reference evidence="1" key="1">
    <citation type="journal article" date="2018" name="BMC Genomics">
        <title>Comparative genomics of the wheat fungal pathogen Pyrenophora tritici-repentis reveals chromosomal variations and genome plasticity.</title>
        <authorList>
            <person name="Moolhuijzen P."/>
            <person name="See P.T."/>
            <person name="Hane J.K."/>
            <person name="Shi G."/>
            <person name="Liu Z."/>
            <person name="Oliver R.P."/>
            <person name="Moffat C.S."/>
        </authorList>
    </citation>
    <scope>NUCLEOTIDE SEQUENCE [LARGE SCALE GENOMIC DNA]</scope>
    <source>
        <strain evidence="1">M4</strain>
    </source>
</reference>
<dbReference type="AlphaFoldDB" id="A0A2W1H4F1"/>
<proteinExistence type="predicted"/>
<dbReference type="RefSeq" id="XP_001932134.2">
    <property type="nucleotide sequence ID" value="XM_001932099.2"/>
</dbReference>
<sequence>MSYYNVYPNPTIDYVVCSDCDAATFAWLADVFPCVECGSENFELPESTLAAEDNKETEDGARKRKR</sequence>
<accession>A0A2W1H4F1</accession>
<dbReference type="Proteomes" id="UP000245464">
    <property type="component" value="Chromosome 1"/>
</dbReference>
<protein>
    <submittedName>
        <fullName evidence="1">Protamine-P1 domain containing protein</fullName>
    </submittedName>
</protein>
<evidence type="ECO:0000313" key="2">
    <source>
        <dbReference type="Proteomes" id="UP000245464"/>
    </source>
</evidence>
<dbReference type="EMBL" id="NQIK02000001">
    <property type="protein sequence ID" value="KAF7578075.1"/>
    <property type="molecule type" value="Genomic_DNA"/>
</dbReference>
<evidence type="ECO:0000313" key="1">
    <source>
        <dbReference type="EMBL" id="KAF7578075.1"/>
    </source>
</evidence>
<organism evidence="1 2">
    <name type="scientific">Pyrenophora tritici-repentis</name>
    <dbReference type="NCBI Taxonomy" id="45151"/>
    <lineage>
        <taxon>Eukaryota</taxon>
        <taxon>Fungi</taxon>
        <taxon>Dikarya</taxon>
        <taxon>Ascomycota</taxon>
        <taxon>Pezizomycotina</taxon>
        <taxon>Dothideomycetes</taxon>
        <taxon>Pleosporomycetidae</taxon>
        <taxon>Pleosporales</taxon>
        <taxon>Pleosporineae</taxon>
        <taxon>Pleosporaceae</taxon>
        <taxon>Pyrenophora</taxon>
    </lineage>
</organism>
<name>A0A2W1H4F1_9PLEO</name>